<sequence length="360" mass="39301">MRSKFANRAVFASLAGISVGVGALSAAHWSKGPKVKQDASLLRKLPLNLIGMVSYYAGSLPIPVALREPAYKSYCSKLGCDVSEVAGDLRDFRSLSDFFARNIASDFRPIDKTASLVAPCDGTVIAAGPVGAYGSIEVKNITYCIRDLLGAREREPLAVSSVAVADRKESGARLWYTVIHIEPGQCHRFASPTSWSVSERTRIGGYLLWLNPDISGLYTENERLAMLGEWDHGLFCLAAVGAAGRGSIYIDKEAESFQPHFRPSRTKVSRHKYHDPRNLTPGQQMGGFKLGSAIVLVFEAPEQSFKFHASSGERVRLGQKLATVGRFQAMSPGTTITKRNAEANGVQSNTTSRARFRRAW</sequence>
<name>R7QRP3_CHOCR</name>
<evidence type="ECO:0000256" key="1">
    <source>
        <dbReference type="ARBA" id="ARBA00001928"/>
    </source>
</evidence>
<keyword evidence="6" id="KW-0443">Lipid metabolism</keyword>
<keyword evidence="7" id="KW-0594">Phospholipid biosynthesis</keyword>
<dbReference type="AlphaFoldDB" id="R7QRP3"/>
<accession>R7QRP3</accession>
<evidence type="ECO:0000256" key="3">
    <source>
        <dbReference type="ARBA" id="ARBA00012243"/>
    </source>
</evidence>
<keyword evidence="4" id="KW-0444">Lipid biosynthesis</keyword>
<dbReference type="NCBIfam" id="TIGR00163">
    <property type="entry name" value="PS_decarb"/>
    <property type="match status" value="1"/>
</dbReference>
<dbReference type="GeneID" id="17319213"/>
<keyword evidence="10" id="KW-0670">Pyruvate</keyword>
<evidence type="ECO:0000256" key="10">
    <source>
        <dbReference type="ARBA" id="ARBA00023317"/>
    </source>
</evidence>
<dbReference type="InterPro" id="IPR033177">
    <property type="entry name" value="PSD-B"/>
</dbReference>
<dbReference type="GO" id="GO:0006646">
    <property type="term" value="P:phosphatidylethanolamine biosynthetic process"/>
    <property type="evidence" value="ECO:0007669"/>
    <property type="project" value="UniProtKB-UniPathway"/>
</dbReference>
<dbReference type="KEGG" id="ccp:CHC_T00008892001"/>
<evidence type="ECO:0000256" key="9">
    <source>
        <dbReference type="ARBA" id="ARBA00023264"/>
    </source>
</evidence>
<organism evidence="12 13">
    <name type="scientific">Chondrus crispus</name>
    <name type="common">Carrageen Irish moss</name>
    <name type="synonym">Polymorpha crispa</name>
    <dbReference type="NCBI Taxonomy" id="2769"/>
    <lineage>
        <taxon>Eukaryota</taxon>
        <taxon>Rhodophyta</taxon>
        <taxon>Florideophyceae</taxon>
        <taxon>Rhodymeniophycidae</taxon>
        <taxon>Gigartinales</taxon>
        <taxon>Gigartinaceae</taxon>
        <taxon>Chondrus</taxon>
    </lineage>
</organism>
<protein>
    <recommendedName>
        <fullName evidence="3">phosphatidylserine decarboxylase</fullName>
        <ecNumber evidence="3">4.1.1.65</ecNumber>
    </recommendedName>
</protein>
<dbReference type="EC" id="4.1.1.65" evidence="3"/>
<keyword evidence="8" id="KW-0456">Lyase</keyword>
<keyword evidence="13" id="KW-1185">Reference proteome</keyword>
<evidence type="ECO:0000256" key="2">
    <source>
        <dbReference type="ARBA" id="ARBA00005189"/>
    </source>
</evidence>
<dbReference type="InterPro" id="IPR003817">
    <property type="entry name" value="PS_Dcarbxylase"/>
</dbReference>
<gene>
    <name evidence="12" type="ORF">CHC_T00008892001</name>
</gene>
<dbReference type="Pfam" id="PF02666">
    <property type="entry name" value="PS_Dcarbxylase"/>
    <property type="match status" value="1"/>
</dbReference>
<dbReference type="OrthoDB" id="4330at2759"/>
<evidence type="ECO:0000313" key="13">
    <source>
        <dbReference type="Proteomes" id="UP000012073"/>
    </source>
</evidence>
<evidence type="ECO:0000256" key="7">
    <source>
        <dbReference type="ARBA" id="ARBA00023209"/>
    </source>
</evidence>
<keyword evidence="9" id="KW-1208">Phospholipid metabolism</keyword>
<comment type="pathway">
    <text evidence="11">Phospholipid metabolism; phosphatidylethanolamine biosynthesis.</text>
</comment>
<dbReference type="EMBL" id="HG002320">
    <property type="protein sequence ID" value="CDF41167.1"/>
    <property type="molecule type" value="Genomic_DNA"/>
</dbReference>
<dbReference type="Gramene" id="CDF41167">
    <property type="protein sequence ID" value="CDF41167"/>
    <property type="gene ID" value="CHC_T00008892001"/>
</dbReference>
<evidence type="ECO:0000256" key="6">
    <source>
        <dbReference type="ARBA" id="ARBA00023098"/>
    </source>
</evidence>
<dbReference type="UniPathway" id="UPA00558"/>
<comment type="pathway">
    <text evidence="2">Lipid metabolism.</text>
</comment>
<dbReference type="GO" id="GO:0004609">
    <property type="term" value="F:phosphatidylserine decarboxylase activity"/>
    <property type="evidence" value="ECO:0007669"/>
    <property type="project" value="UniProtKB-EC"/>
</dbReference>
<proteinExistence type="predicted"/>
<dbReference type="GO" id="GO:0005739">
    <property type="term" value="C:mitochondrion"/>
    <property type="evidence" value="ECO:0007669"/>
    <property type="project" value="TreeGrafter"/>
</dbReference>
<keyword evidence="5" id="KW-0210">Decarboxylase</keyword>
<dbReference type="OMA" id="KDYHHYH"/>
<reference evidence="13" key="1">
    <citation type="journal article" date="2013" name="Proc. Natl. Acad. Sci. U.S.A.">
        <title>Genome structure and metabolic features in the red seaweed Chondrus crispus shed light on evolution of the Archaeplastida.</title>
        <authorList>
            <person name="Collen J."/>
            <person name="Porcel B."/>
            <person name="Carre W."/>
            <person name="Ball S.G."/>
            <person name="Chaparro C."/>
            <person name="Tonon T."/>
            <person name="Barbeyron T."/>
            <person name="Michel G."/>
            <person name="Noel B."/>
            <person name="Valentin K."/>
            <person name="Elias M."/>
            <person name="Artiguenave F."/>
            <person name="Arun A."/>
            <person name="Aury J.M."/>
            <person name="Barbosa-Neto J.F."/>
            <person name="Bothwell J.H."/>
            <person name="Bouget F.Y."/>
            <person name="Brillet L."/>
            <person name="Cabello-Hurtado F."/>
            <person name="Capella-Gutierrez S."/>
            <person name="Charrier B."/>
            <person name="Cladiere L."/>
            <person name="Cock J.M."/>
            <person name="Coelho S.M."/>
            <person name="Colleoni C."/>
            <person name="Czjzek M."/>
            <person name="Da Silva C."/>
            <person name="Delage L."/>
            <person name="Denoeud F."/>
            <person name="Deschamps P."/>
            <person name="Dittami S.M."/>
            <person name="Gabaldon T."/>
            <person name="Gachon C.M."/>
            <person name="Groisillier A."/>
            <person name="Herve C."/>
            <person name="Jabbari K."/>
            <person name="Katinka M."/>
            <person name="Kloareg B."/>
            <person name="Kowalczyk N."/>
            <person name="Labadie K."/>
            <person name="Leblanc C."/>
            <person name="Lopez P.J."/>
            <person name="McLachlan D.H."/>
            <person name="Meslet-Cladiere L."/>
            <person name="Moustafa A."/>
            <person name="Nehr Z."/>
            <person name="Nyvall Collen P."/>
            <person name="Panaud O."/>
            <person name="Partensky F."/>
            <person name="Poulain J."/>
            <person name="Rensing S.A."/>
            <person name="Rousvoal S."/>
            <person name="Samson G."/>
            <person name="Symeonidi A."/>
            <person name="Weissenbach J."/>
            <person name="Zambounis A."/>
            <person name="Wincker P."/>
            <person name="Boyen C."/>
        </authorList>
    </citation>
    <scope>NUCLEOTIDE SEQUENCE [LARGE SCALE GENOMIC DNA]</scope>
    <source>
        <strain evidence="13">cv. Stackhouse</strain>
    </source>
</reference>
<dbReference type="RefSeq" id="XP_005711461.1">
    <property type="nucleotide sequence ID" value="XM_005711404.1"/>
</dbReference>
<evidence type="ECO:0000256" key="11">
    <source>
        <dbReference type="ARBA" id="ARBA00024326"/>
    </source>
</evidence>
<comment type="cofactor">
    <cofactor evidence="1">
        <name>pyruvate</name>
        <dbReference type="ChEBI" id="CHEBI:15361"/>
    </cofactor>
</comment>
<evidence type="ECO:0000256" key="5">
    <source>
        <dbReference type="ARBA" id="ARBA00022793"/>
    </source>
</evidence>
<evidence type="ECO:0000313" key="12">
    <source>
        <dbReference type="EMBL" id="CDF41167.1"/>
    </source>
</evidence>
<dbReference type="PANTHER" id="PTHR10067">
    <property type="entry name" value="PHOSPHATIDYLSERINE DECARBOXYLASE"/>
    <property type="match status" value="1"/>
</dbReference>
<dbReference type="STRING" id="2769.R7QRP3"/>
<dbReference type="PANTHER" id="PTHR10067:SF6">
    <property type="entry name" value="PHOSPHATIDYLSERINE DECARBOXYLASE PROENZYME, MITOCHONDRIAL"/>
    <property type="match status" value="1"/>
</dbReference>
<evidence type="ECO:0000256" key="4">
    <source>
        <dbReference type="ARBA" id="ARBA00022516"/>
    </source>
</evidence>
<evidence type="ECO:0000256" key="8">
    <source>
        <dbReference type="ARBA" id="ARBA00023239"/>
    </source>
</evidence>
<dbReference type="Proteomes" id="UP000012073">
    <property type="component" value="Unassembled WGS sequence"/>
</dbReference>